<dbReference type="Proteomes" id="UP000823926">
    <property type="component" value="Unassembled WGS sequence"/>
</dbReference>
<dbReference type="InterPro" id="IPR023707">
    <property type="entry name" value="OM_assembly_BamA"/>
</dbReference>
<evidence type="ECO:0000256" key="3">
    <source>
        <dbReference type="ARBA" id="ARBA00022692"/>
    </source>
</evidence>
<evidence type="ECO:0000256" key="8">
    <source>
        <dbReference type="SAM" id="SignalP"/>
    </source>
</evidence>
<organism evidence="10 11">
    <name type="scientific">Candidatus Rikenella faecigallinarum</name>
    <dbReference type="NCBI Taxonomy" id="2838745"/>
    <lineage>
        <taxon>Bacteria</taxon>
        <taxon>Pseudomonadati</taxon>
        <taxon>Bacteroidota</taxon>
        <taxon>Bacteroidia</taxon>
        <taxon>Bacteroidales</taxon>
        <taxon>Rikenellaceae</taxon>
        <taxon>Rikenella</taxon>
    </lineage>
</organism>
<comment type="caution">
    <text evidence="10">The sequence shown here is derived from an EMBL/GenBank/DDBJ whole genome shotgun (WGS) entry which is preliminary data.</text>
</comment>
<evidence type="ECO:0000313" key="10">
    <source>
        <dbReference type="EMBL" id="HIW10278.1"/>
    </source>
</evidence>
<dbReference type="PIRSF" id="PIRSF006076">
    <property type="entry name" value="OM_assembly_OMP85"/>
    <property type="match status" value="1"/>
</dbReference>
<feature type="chain" id="PRO_5038495895" evidence="8">
    <location>
        <begin position="25"/>
        <end position="865"/>
    </location>
</feature>
<dbReference type="Pfam" id="PF01103">
    <property type="entry name" value="Omp85"/>
    <property type="match status" value="1"/>
</dbReference>
<evidence type="ECO:0000256" key="7">
    <source>
        <dbReference type="ARBA" id="ARBA00023237"/>
    </source>
</evidence>
<dbReference type="Pfam" id="PF07244">
    <property type="entry name" value="POTRA"/>
    <property type="match status" value="4"/>
</dbReference>
<comment type="subcellular location">
    <subcellularLocation>
        <location evidence="1">Membrane</location>
    </subcellularLocation>
</comment>
<feature type="signal peptide" evidence="8">
    <location>
        <begin position="1"/>
        <end position="24"/>
    </location>
</feature>
<dbReference type="PANTHER" id="PTHR12815">
    <property type="entry name" value="SORTING AND ASSEMBLY MACHINERY SAMM50 PROTEIN FAMILY MEMBER"/>
    <property type="match status" value="1"/>
</dbReference>
<dbReference type="GO" id="GO:0019867">
    <property type="term" value="C:outer membrane"/>
    <property type="evidence" value="ECO:0007669"/>
    <property type="project" value="InterPro"/>
</dbReference>
<evidence type="ECO:0000256" key="5">
    <source>
        <dbReference type="ARBA" id="ARBA00022737"/>
    </source>
</evidence>
<evidence type="ECO:0000313" key="11">
    <source>
        <dbReference type="Proteomes" id="UP000823926"/>
    </source>
</evidence>
<proteinExistence type="predicted"/>
<evidence type="ECO:0000259" key="9">
    <source>
        <dbReference type="PROSITE" id="PS51779"/>
    </source>
</evidence>
<accession>A0A9D1TXA8</accession>
<sequence length="865" mass="97315">MRIASRLIFAIATIVIGITVPAHAQQIAAPDSISRALVSQMPVYDSLLGASVEDKLNVLPRVDYNDKPKPYIIGKIRVHGAVAVDPQMIIDNLGLAAGDTITVPGDAITIAIRGLLDRRFFANMKAATSYREDTVDIDLYLRERIQVRGWDFIGAKNTEKKDLEEKLRLRQNAELSDYLLTTCMNLIREYYDEKAFRNAKIDYTITPDTLIKTAVLVHFHIDRGDKVRVGEITFAGNENLPAKKLAKAMKKTHKVSINFFRSSKFKEKDFEEDLENIRHYAQSQGYRDAVIVRDSIYAIPDKPKRMGLYIELKEGHKYHYRNITWLGNTLYPTSILAQTLGLKSGDVYDSETMNTRLNGQDPTTMSIANTYKDQGYLAFIAEPVETVVPGDSVDVEIRMLEGSQFRIKNVTFDGNTRTNDHVIRRELQTLPGELYSQSLLMRTYQRLASMGQFDAETLLPNVNPNIQQELVDINYSLTEVPNDQFELSGGWGAGMFIASVGVNFTNISLRNFFNKKAWRPYPAGDNQTIGLQVQTNGSYYRALSVNFLEPWLGGRKPTSLSVSFFTSRETNAYYLGQKATAHFGTIGGTIGIGKRLNWPDPYFTLSVGLTMQSYRLNNWSYFIVTDGTCNTLALNLAISRNSVDDIMQYPTTGSKFDLSVAATPPWSAFDGKDYSKPMTNSERYHWVEYHKWKFNAQWFVPLSANNKLVLMARAQFGYLGHYNKNKLSPFEGFQVGGDGLSGYSIYGVETIGLRGYKENALTPLADYGIYARIFSKYTLEMRYPLVRSKGTLVYALLFGEAGNAFNNLESFKPFSLYRSAGIGLRVFLPYLGMLGIDWGYGFDKTSQSNGKAAGGKFSFSLGQTF</sequence>
<keyword evidence="6" id="KW-0472">Membrane</keyword>
<evidence type="ECO:0000256" key="4">
    <source>
        <dbReference type="ARBA" id="ARBA00022729"/>
    </source>
</evidence>
<reference evidence="10" key="1">
    <citation type="journal article" date="2021" name="PeerJ">
        <title>Extensive microbial diversity within the chicken gut microbiome revealed by metagenomics and culture.</title>
        <authorList>
            <person name="Gilroy R."/>
            <person name="Ravi A."/>
            <person name="Getino M."/>
            <person name="Pursley I."/>
            <person name="Horton D.L."/>
            <person name="Alikhan N.F."/>
            <person name="Baker D."/>
            <person name="Gharbi K."/>
            <person name="Hall N."/>
            <person name="Watson M."/>
            <person name="Adriaenssens E.M."/>
            <person name="Foster-Nyarko E."/>
            <person name="Jarju S."/>
            <person name="Secka A."/>
            <person name="Antonio M."/>
            <person name="Oren A."/>
            <person name="Chaudhuri R.R."/>
            <person name="La Ragione R."/>
            <person name="Hildebrand F."/>
            <person name="Pallen M.J."/>
        </authorList>
    </citation>
    <scope>NUCLEOTIDE SEQUENCE</scope>
    <source>
        <strain evidence="10">ChiBcec15-1070</strain>
    </source>
</reference>
<dbReference type="EMBL" id="DXHL01000011">
    <property type="protein sequence ID" value="HIW10278.1"/>
    <property type="molecule type" value="Genomic_DNA"/>
</dbReference>
<reference evidence="10" key="2">
    <citation type="submission" date="2021-04" db="EMBL/GenBank/DDBJ databases">
        <authorList>
            <person name="Gilroy R."/>
        </authorList>
    </citation>
    <scope>NUCLEOTIDE SEQUENCE</scope>
    <source>
        <strain evidence="10">ChiBcec15-1070</strain>
    </source>
</reference>
<dbReference type="InterPro" id="IPR039910">
    <property type="entry name" value="D15-like"/>
</dbReference>
<evidence type="ECO:0000256" key="1">
    <source>
        <dbReference type="ARBA" id="ARBA00004370"/>
    </source>
</evidence>
<dbReference type="InterPro" id="IPR034746">
    <property type="entry name" value="POTRA"/>
</dbReference>
<dbReference type="Gene3D" id="3.10.20.310">
    <property type="entry name" value="membrane protein fhac"/>
    <property type="match status" value="5"/>
</dbReference>
<dbReference type="InterPro" id="IPR000184">
    <property type="entry name" value="Bac_surfAg_D15"/>
</dbReference>
<dbReference type="PROSITE" id="PS51779">
    <property type="entry name" value="POTRA"/>
    <property type="match status" value="1"/>
</dbReference>
<keyword evidence="7" id="KW-0998">Cell outer membrane</keyword>
<dbReference type="InterPro" id="IPR010827">
    <property type="entry name" value="BamA/TamA_POTRA"/>
</dbReference>
<gene>
    <name evidence="10" type="ORF">H9888_02140</name>
</gene>
<protein>
    <submittedName>
        <fullName evidence="10">BamA/TamA family outer membrane protein</fullName>
    </submittedName>
</protein>
<dbReference type="AlphaFoldDB" id="A0A9D1TXA8"/>
<keyword evidence="3" id="KW-0812">Transmembrane</keyword>
<dbReference type="PANTHER" id="PTHR12815:SF47">
    <property type="entry name" value="TRANSLOCATION AND ASSEMBLY MODULE SUBUNIT TAMA"/>
    <property type="match status" value="1"/>
</dbReference>
<dbReference type="GO" id="GO:0071709">
    <property type="term" value="P:membrane assembly"/>
    <property type="evidence" value="ECO:0007669"/>
    <property type="project" value="InterPro"/>
</dbReference>
<keyword evidence="5" id="KW-0677">Repeat</keyword>
<keyword evidence="4 8" id="KW-0732">Signal</keyword>
<dbReference type="Gene3D" id="2.40.160.50">
    <property type="entry name" value="membrane protein fhac: a member of the omp85/tpsb transporter family"/>
    <property type="match status" value="1"/>
</dbReference>
<evidence type="ECO:0000256" key="2">
    <source>
        <dbReference type="ARBA" id="ARBA00022452"/>
    </source>
</evidence>
<evidence type="ECO:0000256" key="6">
    <source>
        <dbReference type="ARBA" id="ARBA00023136"/>
    </source>
</evidence>
<feature type="domain" description="POTRA" evidence="9">
    <location>
        <begin position="405"/>
        <end position="480"/>
    </location>
</feature>
<keyword evidence="2" id="KW-1134">Transmembrane beta strand</keyword>
<name>A0A9D1TXA8_9BACT</name>